<organism evidence="2 3">
    <name type="scientific">Pyrenophora tritici-repentis (strain Pt-1C-BFP)</name>
    <name type="common">Wheat tan spot fungus</name>
    <name type="synonym">Drechslera tritici-repentis</name>
    <dbReference type="NCBI Taxonomy" id="426418"/>
    <lineage>
        <taxon>Eukaryota</taxon>
        <taxon>Fungi</taxon>
        <taxon>Dikarya</taxon>
        <taxon>Ascomycota</taxon>
        <taxon>Pezizomycotina</taxon>
        <taxon>Dothideomycetes</taxon>
        <taxon>Pleosporomycetidae</taxon>
        <taxon>Pleosporales</taxon>
        <taxon>Pleosporineae</taxon>
        <taxon>Pleosporaceae</taxon>
        <taxon>Pyrenophora</taxon>
    </lineage>
</organism>
<proteinExistence type="predicted"/>
<dbReference type="EMBL" id="DS231619">
    <property type="protein sequence ID" value="EDU48716.1"/>
    <property type="molecule type" value="Genomic_DNA"/>
</dbReference>
<dbReference type="AlphaFoldDB" id="B2W7K8"/>
<dbReference type="Proteomes" id="UP000001471">
    <property type="component" value="Unassembled WGS sequence"/>
</dbReference>
<evidence type="ECO:0000256" key="1">
    <source>
        <dbReference type="SAM" id="MobiDB-lite"/>
    </source>
</evidence>
<dbReference type="HOGENOM" id="CLU_3069791_0_0_1"/>
<protein>
    <submittedName>
        <fullName evidence="2">Uncharacterized protein</fullName>
    </submittedName>
</protein>
<gene>
    <name evidence="2" type="ORF">PTRG_05796</name>
</gene>
<evidence type="ECO:0000313" key="3">
    <source>
        <dbReference type="Proteomes" id="UP000001471"/>
    </source>
</evidence>
<dbReference type="InParanoid" id="B2W7K8"/>
<accession>B2W7K8</accession>
<sequence>MTRLGGVDFSSGMDMSCVCGFGGGEAMGSGGEAQDASDEEPDRDLLTTLSRVD</sequence>
<feature type="region of interest" description="Disordered" evidence="1">
    <location>
        <begin position="27"/>
        <end position="53"/>
    </location>
</feature>
<name>B2W7K8_PYRTR</name>
<evidence type="ECO:0000313" key="2">
    <source>
        <dbReference type="EMBL" id="EDU48716.1"/>
    </source>
</evidence>
<reference evidence="3" key="1">
    <citation type="journal article" date="2013" name="G3 (Bethesda)">
        <title>Comparative genomics of a plant-pathogenic fungus, Pyrenophora tritici-repentis, reveals transduplication and the impact of repeat elements on pathogenicity and population divergence.</title>
        <authorList>
            <person name="Manning V.A."/>
            <person name="Pandelova I."/>
            <person name="Dhillon B."/>
            <person name="Wilhelm L.J."/>
            <person name="Goodwin S.B."/>
            <person name="Berlin A.M."/>
            <person name="Figueroa M."/>
            <person name="Freitag M."/>
            <person name="Hane J.K."/>
            <person name="Henrissat B."/>
            <person name="Holman W.H."/>
            <person name="Kodira C.D."/>
            <person name="Martin J."/>
            <person name="Oliver R.P."/>
            <person name="Robbertse B."/>
            <person name="Schackwitz W."/>
            <person name="Schwartz D.C."/>
            <person name="Spatafora J.W."/>
            <person name="Turgeon B.G."/>
            <person name="Yandava C."/>
            <person name="Young S."/>
            <person name="Zhou S."/>
            <person name="Zeng Q."/>
            <person name="Grigoriev I.V."/>
            <person name="Ma L.-J."/>
            <person name="Ciuffetti L.M."/>
        </authorList>
    </citation>
    <scope>NUCLEOTIDE SEQUENCE [LARGE SCALE GENOMIC DNA]</scope>
    <source>
        <strain evidence="3">Pt-1C-BFP</strain>
    </source>
</reference>